<proteinExistence type="inferred from homology"/>
<dbReference type="Gene3D" id="3.60.10.10">
    <property type="entry name" value="Endonuclease/exonuclease/phosphatase"/>
    <property type="match status" value="1"/>
</dbReference>
<evidence type="ECO:0000259" key="4">
    <source>
        <dbReference type="Pfam" id="PF03372"/>
    </source>
</evidence>
<dbReference type="PANTHER" id="PTHR12121">
    <property type="entry name" value="CARBON CATABOLITE REPRESSOR PROTEIN 4"/>
    <property type="match status" value="1"/>
</dbReference>
<dbReference type="KEGG" id="som:SOMG_03156"/>
<dbReference type="InterPro" id="IPR050410">
    <property type="entry name" value="CCR4/nocturin_mRNA_transcr"/>
</dbReference>
<dbReference type="AlphaFoldDB" id="A0AAE9WFW5"/>
<dbReference type="EMBL" id="CP115612">
    <property type="protein sequence ID" value="WBW74048.1"/>
    <property type="molecule type" value="Genomic_DNA"/>
</dbReference>
<reference evidence="5 6" key="1">
    <citation type="journal article" date="2023" name="G3 (Bethesda)">
        <title>A high-quality reference genome for the fission yeast Schizosaccharomyces osmophilus.</title>
        <authorList>
            <person name="Jia G.S."/>
            <person name="Zhang W.C."/>
            <person name="Liang Y."/>
            <person name="Liu X.H."/>
            <person name="Rhind N."/>
            <person name="Pidoux A."/>
            <person name="Brysch-Herzberg M."/>
            <person name="Du L.L."/>
        </authorList>
    </citation>
    <scope>NUCLEOTIDE SEQUENCE [LARGE SCALE GENOMIC DNA]</scope>
    <source>
        <strain evidence="5 6">CBS 15793</strain>
    </source>
</reference>
<evidence type="ECO:0000256" key="1">
    <source>
        <dbReference type="ARBA" id="ARBA00010774"/>
    </source>
</evidence>
<feature type="compositionally biased region" description="Polar residues" evidence="3">
    <location>
        <begin position="354"/>
        <end position="366"/>
    </location>
</feature>
<feature type="compositionally biased region" description="Low complexity" evidence="3">
    <location>
        <begin position="367"/>
        <end position="378"/>
    </location>
</feature>
<organism evidence="5 6">
    <name type="scientific">Schizosaccharomyces osmophilus</name>
    <dbReference type="NCBI Taxonomy" id="2545709"/>
    <lineage>
        <taxon>Eukaryota</taxon>
        <taxon>Fungi</taxon>
        <taxon>Dikarya</taxon>
        <taxon>Ascomycota</taxon>
        <taxon>Taphrinomycotina</taxon>
        <taxon>Schizosaccharomycetes</taxon>
        <taxon>Schizosaccharomycetales</taxon>
        <taxon>Schizosaccharomycetaceae</taxon>
        <taxon>Schizosaccharomyces</taxon>
    </lineage>
</organism>
<protein>
    <submittedName>
        <fullName evidence="5">CCR4/nocturin family endoribonuclease</fullName>
    </submittedName>
</protein>
<evidence type="ECO:0000256" key="2">
    <source>
        <dbReference type="ARBA" id="ARBA00022801"/>
    </source>
</evidence>
<dbReference type="RefSeq" id="XP_056038291.1">
    <property type="nucleotide sequence ID" value="XM_056181947.1"/>
</dbReference>
<dbReference type="InterPro" id="IPR005135">
    <property type="entry name" value="Endo/exonuclease/phosphatase"/>
</dbReference>
<dbReference type="InterPro" id="IPR036691">
    <property type="entry name" value="Endo/exonu/phosph_ase_sf"/>
</dbReference>
<name>A0AAE9WFW5_9SCHI</name>
<evidence type="ECO:0000313" key="5">
    <source>
        <dbReference type="EMBL" id="WBW74048.1"/>
    </source>
</evidence>
<evidence type="ECO:0000256" key="3">
    <source>
        <dbReference type="SAM" id="MobiDB-lite"/>
    </source>
</evidence>
<keyword evidence="6" id="KW-1185">Reference proteome</keyword>
<dbReference type="Proteomes" id="UP001212411">
    <property type="component" value="Chromosome 2"/>
</dbReference>
<dbReference type="SUPFAM" id="SSF56219">
    <property type="entry name" value="DNase I-like"/>
    <property type="match status" value="1"/>
</dbReference>
<comment type="similarity">
    <text evidence="1">Belongs to the CCR4/nocturin family.</text>
</comment>
<accession>A0AAE9WFW5</accession>
<keyword evidence="2" id="KW-0378">Hydrolase</keyword>
<dbReference type="GO" id="GO:0000175">
    <property type="term" value="F:3'-5'-RNA exonuclease activity"/>
    <property type="evidence" value="ECO:0007669"/>
    <property type="project" value="TreeGrafter"/>
</dbReference>
<feature type="domain" description="Endonuclease/exonuclease/phosphatase" evidence="4">
    <location>
        <begin position="127"/>
        <end position="494"/>
    </location>
</feature>
<dbReference type="Pfam" id="PF03372">
    <property type="entry name" value="Exo_endo_phos"/>
    <property type="match status" value="1"/>
</dbReference>
<dbReference type="PANTHER" id="PTHR12121:SF45">
    <property type="entry name" value="NOCTURNIN"/>
    <property type="match status" value="1"/>
</dbReference>
<dbReference type="GeneID" id="80876636"/>
<gene>
    <name evidence="5" type="ORF">SOMG_03156</name>
</gene>
<dbReference type="GO" id="GO:0006139">
    <property type="term" value="P:nucleobase-containing compound metabolic process"/>
    <property type="evidence" value="ECO:0007669"/>
    <property type="project" value="UniProtKB-ARBA"/>
</dbReference>
<sequence>MLIRVFFLRKFIETYPSANLIAATVAPLPHTTWKNSFFNNILMASSKPETKNGSKKGVPSFVTPEYIELQRQKKAEKMAKKATLKQSVPQEDQPREFNTDFIKRDMLPLPNFVPFDENKLPVDIKVMTYNVLAQTNIRRSMFPHSGETLKWKNRSKVLENEFKFYAPDIGCMQEVDAEFIPSFYKPLMESMGFDLSFQAAEGKTHGILIFWKTSLFEKLKVDVIYYDDHDELPGRMNTKNIGCCVSLQRTNDPSRGIFLATTHLFWHPYGSYERLRQGAVLVKEVNAIADARQNWPVIIAGDFNTEPFDTNYPAMTTKPFAICRRATDIIERSMNYVFGESELEGKEEAVAQPSIKQSDTNTESGVSTPTSTTSASAPSKKRILHVQNEFVPHYTTFYEQHQQNPRLVSLYSYGYKHVDPVNAKNAFEHPAFTNWANTYQGHLDYIFVMDRNSTSEKTANEVVEGIKLKSLLRIPKPAEMKEAEPLEGRYPSDHVALMASIQLI</sequence>
<evidence type="ECO:0000313" key="6">
    <source>
        <dbReference type="Proteomes" id="UP001212411"/>
    </source>
</evidence>
<feature type="region of interest" description="Disordered" evidence="3">
    <location>
        <begin position="348"/>
        <end position="380"/>
    </location>
</feature>